<accession>A0A329SFN1</accession>
<evidence type="ECO:0000256" key="3">
    <source>
        <dbReference type="ARBA" id="ARBA00010766"/>
    </source>
</evidence>
<reference evidence="11" key="2">
    <citation type="submission" date="2018-10" db="EMBL/GenBank/DDBJ databases">
        <title>Effector identification in a new, highly contiguous assembly of the strawberry crown rot pathogen Phytophthora cactorum.</title>
        <authorList>
            <person name="Armitage A.D."/>
            <person name="Nellist C.F."/>
            <person name="Bates H."/>
            <person name="Vickerstaff R.J."/>
            <person name="Harrison R.J."/>
        </authorList>
    </citation>
    <scope>NUCLEOTIDE SEQUENCE</scope>
    <source>
        <strain evidence="11">15-7</strain>
        <strain evidence="12">4032</strain>
        <strain evidence="13">4040</strain>
        <strain evidence="14">P415</strain>
        <strain evidence="15">P421</strain>
    </source>
</reference>
<dbReference type="Proteomes" id="UP000736787">
    <property type="component" value="Unassembled WGS sequence"/>
</dbReference>
<feature type="domain" description="Ubiquinone biosynthesis protein COQ9 HTH" evidence="10">
    <location>
        <begin position="71"/>
        <end position="94"/>
    </location>
</feature>
<dbReference type="STRING" id="29920.A0A329SFN1"/>
<dbReference type="InterPro" id="IPR013718">
    <property type="entry name" value="COQ9_C"/>
</dbReference>
<keyword evidence="5" id="KW-0809">Transit peptide</keyword>
<evidence type="ECO:0000256" key="8">
    <source>
        <dbReference type="RuleBase" id="RU366063"/>
    </source>
</evidence>
<evidence type="ECO:0000256" key="6">
    <source>
        <dbReference type="ARBA" id="ARBA00023121"/>
    </source>
</evidence>
<evidence type="ECO:0000313" key="12">
    <source>
        <dbReference type="EMBL" id="KAG2925136.1"/>
    </source>
</evidence>
<gene>
    <name evidence="16" type="ORF">JG687_00003384</name>
    <name evidence="17" type="ORF">PC110_g8806</name>
    <name evidence="11" type="ORF">PC113_g3500</name>
    <name evidence="12" type="ORF">PC115_g8401</name>
    <name evidence="13" type="ORF">PC117_g3245</name>
    <name evidence="14" type="ORF">PC118_g8610</name>
    <name evidence="15" type="ORF">PC129_g6987</name>
</gene>
<evidence type="ECO:0000259" key="9">
    <source>
        <dbReference type="Pfam" id="PF08511"/>
    </source>
</evidence>
<dbReference type="InterPro" id="IPR012762">
    <property type="entry name" value="Ubiq_biosynth_COQ9"/>
</dbReference>
<evidence type="ECO:0000256" key="2">
    <source>
        <dbReference type="ARBA" id="ARBA00004749"/>
    </source>
</evidence>
<dbReference type="Proteomes" id="UP000774804">
    <property type="component" value="Unassembled WGS sequence"/>
</dbReference>
<dbReference type="UniPathway" id="UPA00232"/>
<dbReference type="PANTHER" id="PTHR21427:SF19">
    <property type="entry name" value="UBIQUINONE BIOSYNTHESIS PROTEIN COQ9, MITOCHONDRIAL"/>
    <property type="match status" value="1"/>
</dbReference>
<keyword evidence="18" id="KW-1185">Reference proteome</keyword>
<evidence type="ECO:0000313" key="15">
    <source>
        <dbReference type="EMBL" id="KAG3222298.1"/>
    </source>
</evidence>
<keyword evidence="6 8" id="KW-0446">Lipid-binding</keyword>
<dbReference type="InterPro" id="IPR048674">
    <property type="entry name" value="COQ9_HTH"/>
</dbReference>
<dbReference type="Proteomes" id="UP000688947">
    <property type="component" value="Unassembled WGS sequence"/>
</dbReference>
<dbReference type="Proteomes" id="UP000760860">
    <property type="component" value="Unassembled WGS sequence"/>
</dbReference>
<dbReference type="FunFam" id="1.10.357.10:FF:000004">
    <property type="entry name" value="Ubiquinone biosynthesis protein COQ9, mitochondrial"/>
    <property type="match status" value="1"/>
</dbReference>
<keyword evidence="4 8" id="KW-0831">Ubiquinone biosynthesis</keyword>
<dbReference type="GO" id="GO:0006744">
    <property type="term" value="P:ubiquinone biosynthetic process"/>
    <property type="evidence" value="ECO:0007669"/>
    <property type="project" value="UniProtKB-UniRule"/>
</dbReference>
<dbReference type="EMBL" id="RCML01000222">
    <property type="protein sequence ID" value="KAG2984950.1"/>
    <property type="molecule type" value="Genomic_DNA"/>
</dbReference>
<dbReference type="Gene3D" id="1.10.357.10">
    <property type="entry name" value="Tetracycline Repressor, domain 2"/>
    <property type="match status" value="1"/>
</dbReference>
<dbReference type="NCBIfam" id="TIGR02396">
    <property type="entry name" value="diverge_rpsU"/>
    <property type="match status" value="1"/>
</dbReference>
<reference evidence="17 18" key="1">
    <citation type="submission" date="2018-01" db="EMBL/GenBank/DDBJ databases">
        <title>Draft genome of the strawberry crown rot pathogen Phytophthora cactorum.</title>
        <authorList>
            <person name="Armitage A.D."/>
            <person name="Lysoe E."/>
            <person name="Nellist C.F."/>
            <person name="Harrison R.J."/>
            <person name="Brurberg M.B."/>
        </authorList>
    </citation>
    <scope>NUCLEOTIDE SEQUENCE [LARGE SCALE GENOMIC DNA]</scope>
    <source>
        <strain evidence="17 18">10300</strain>
    </source>
</reference>
<reference evidence="16" key="3">
    <citation type="submission" date="2021-01" db="EMBL/GenBank/DDBJ databases">
        <title>Phytophthora aleatoria, a newly-described species from Pinus radiata is distinct from Phytophthora cactorum isolates based on comparative genomics.</title>
        <authorList>
            <person name="Mcdougal R."/>
            <person name="Panda P."/>
            <person name="Williams N."/>
            <person name="Studholme D.J."/>
        </authorList>
    </citation>
    <scope>NUCLEOTIDE SEQUENCE</scope>
    <source>
        <strain evidence="16">NZFS 3830</strain>
    </source>
</reference>
<evidence type="ECO:0000256" key="1">
    <source>
        <dbReference type="ARBA" id="ARBA00004173"/>
    </source>
</evidence>
<evidence type="ECO:0000256" key="5">
    <source>
        <dbReference type="ARBA" id="ARBA00022946"/>
    </source>
</evidence>
<name>A0A329SFN1_9STRA</name>
<dbReference type="EMBL" id="RCMI01000216">
    <property type="protein sequence ID" value="KAG2925136.1"/>
    <property type="molecule type" value="Genomic_DNA"/>
</dbReference>
<evidence type="ECO:0000313" key="17">
    <source>
        <dbReference type="EMBL" id="RAW34896.1"/>
    </source>
</evidence>
<dbReference type="VEuPathDB" id="FungiDB:PC110_g8806"/>
<dbReference type="AlphaFoldDB" id="A0A329SFN1"/>
<dbReference type="EMBL" id="RCMV01000187">
    <property type="protein sequence ID" value="KAG3222298.1"/>
    <property type="molecule type" value="Genomic_DNA"/>
</dbReference>
<evidence type="ECO:0000259" key="10">
    <source>
        <dbReference type="Pfam" id="PF21392"/>
    </source>
</evidence>
<dbReference type="Pfam" id="PF08511">
    <property type="entry name" value="COQ9"/>
    <property type="match status" value="1"/>
</dbReference>
<feature type="domain" description="COQ9 C-terminal" evidence="9">
    <location>
        <begin position="178"/>
        <end position="247"/>
    </location>
</feature>
<comment type="function">
    <text evidence="8">Membrane-associated protein that warps the membrane surface to access and bind aromatic isoprenes with high specificity, including ubiquinone (CoQ) isoprene intermediates and presents them directly to Coq7, therefore facilitating the Coq7-mediated hydroxylase step. Participates in the biosynthesis of coenzyme Q, also named ubiquinone, an essential lipid-soluble electron transporter for aerobic cellular respiration.</text>
</comment>
<dbReference type="EMBL" id="MJFZ01000186">
    <property type="protein sequence ID" value="RAW34896.1"/>
    <property type="molecule type" value="Genomic_DNA"/>
</dbReference>
<evidence type="ECO:0000313" key="16">
    <source>
        <dbReference type="EMBL" id="KAG6969134.1"/>
    </source>
</evidence>
<comment type="similarity">
    <text evidence="3 8">Belongs to the COQ9 family.</text>
</comment>
<dbReference type="Proteomes" id="UP000251314">
    <property type="component" value="Unassembled WGS sequence"/>
</dbReference>
<dbReference type="EMBL" id="RCMK01000046">
    <property type="protein sequence ID" value="KAG2951834.1"/>
    <property type="molecule type" value="Genomic_DNA"/>
</dbReference>
<evidence type="ECO:0000313" key="11">
    <source>
        <dbReference type="EMBL" id="KAG2865695.1"/>
    </source>
</evidence>
<dbReference type="GO" id="GO:0008289">
    <property type="term" value="F:lipid binding"/>
    <property type="evidence" value="ECO:0007669"/>
    <property type="project" value="UniProtKB-UniRule"/>
</dbReference>
<evidence type="ECO:0000313" key="14">
    <source>
        <dbReference type="EMBL" id="KAG2984950.1"/>
    </source>
</evidence>
<comment type="pathway">
    <text evidence="2 8">Cofactor biosynthesis; ubiquinone biosynthesis.</text>
</comment>
<dbReference type="Proteomes" id="UP000735874">
    <property type="component" value="Unassembled WGS sequence"/>
</dbReference>
<comment type="caution">
    <text evidence="17">The sequence shown here is derived from an EMBL/GenBank/DDBJ whole genome shotgun (WGS) entry which is preliminary data.</text>
</comment>
<protein>
    <recommendedName>
        <fullName evidence="8">Ubiquinone biosynthesis protein</fullName>
    </recommendedName>
</protein>
<evidence type="ECO:0000256" key="7">
    <source>
        <dbReference type="ARBA" id="ARBA00023128"/>
    </source>
</evidence>
<dbReference type="EMBL" id="RCMG01000053">
    <property type="protein sequence ID" value="KAG2865695.1"/>
    <property type="molecule type" value="Genomic_DNA"/>
</dbReference>
<organism evidence="17 18">
    <name type="scientific">Phytophthora cactorum</name>
    <dbReference type="NCBI Taxonomy" id="29920"/>
    <lineage>
        <taxon>Eukaryota</taxon>
        <taxon>Sar</taxon>
        <taxon>Stramenopiles</taxon>
        <taxon>Oomycota</taxon>
        <taxon>Peronosporomycetes</taxon>
        <taxon>Peronosporales</taxon>
        <taxon>Peronosporaceae</taxon>
        <taxon>Phytophthora</taxon>
    </lineage>
</organism>
<dbReference type="GO" id="GO:0005743">
    <property type="term" value="C:mitochondrial inner membrane"/>
    <property type="evidence" value="ECO:0007669"/>
    <property type="project" value="TreeGrafter"/>
</dbReference>
<dbReference type="Pfam" id="PF21392">
    <property type="entry name" value="COQ9_N"/>
    <property type="match status" value="1"/>
</dbReference>
<dbReference type="PANTHER" id="PTHR21427">
    <property type="entry name" value="UBIQUINONE BIOSYNTHESIS PROTEIN COQ9, MITOCHONDRIAL"/>
    <property type="match status" value="1"/>
</dbReference>
<comment type="subcellular location">
    <subcellularLocation>
        <location evidence="1 8">Mitochondrion</location>
    </subcellularLocation>
</comment>
<proteinExistence type="inferred from homology"/>
<dbReference type="EMBL" id="JAENGZ010000104">
    <property type="protein sequence ID" value="KAG6969134.1"/>
    <property type="molecule type" value="Genomic_DNA"/>
</dbReference>
<evidence type="ECO:0000256" key="4">
    <source>
        <dbReference type="ARBA" id="ARBA00022688"/>
    </source>
</evidence>
<evidence type="ECO:0000313" key="18">
    <source>
        <dbReference type="Proteomes" id="UP000251314"/>
    </source>
</evidence>
<sequence length="358" mass="38503">MASRSLIRRSVRLTTVATSKCSVVRAASVPVMSRQCFQTAPATPQIRLQSTQATSSEESLKTESPVDPEQLILAKAIDHVTMHGWTIEALAAGATDLGYPSVAHGMFPRGSVELVEYFMDSCLAKLRKTLIVNTEKLQAMTVAERLKFGVRTRLEMLEPVLATWPQGMAIGALPQNAPSTAKRLAKLSDEIWYFAGDKSTDLSWYTKRAILTGIYASTELFMLNDKSPNFQDTWAFLDRRVDETIQLAELPQNLNDVAGMASIGLQSVFSAVTSLAGPLAGQIISNSPLSQVPNPISAVGSVVPPSVVSAVASGIPFNGSASMGTPGHDDMAFKSKDLDEINAELEKLGGTDASERRS</sequence>
<dbReference type="Proteomes" id="UP000697107">
    <property type="component" value="Unassembled WGS sequence"/>
</dbReference>
<dbReference type="OrthoDB" id="619536at2759"/>
<keyword evidence="7 8" id="KW-0496">Mitochondrion</keyword>
<evidence type="ECO:0000313" key="13">
    <source>
        <dbReference type="EMBL" id="KAG2951834.1"/>
    </source>
</evidence>